<dbReference type="GeneID" id="140038539"/>
<accession>A0ABM4X7L0</accession>
<dbReference type="InterPro" id="IPR026960">
    <property type="entry name" value="RVT-Znf"/>
</dbReference>
<feature type="domain" description="Reverse transcriptase zinc-binding" evidence="1">
    <location>
        <begin position="73"/>
        <end position="150"/>
    </location>
</feature>
<sequence length="164" mass="19269">MEEDTPAKKQYSTLYQKISGRWKCILNGNWKWPCGRRWSKDVRDLMQATPDPFKPFPDMQDQTILSTSSTSTFSVKSAMKILRAWRLKVYWYKLVWGKNYVPGFAFIPCLACRRRPNTMNRIMVWGLQVSTTLLNVMCQEENETFDHLLLAIESLSLYGRRSKT</sequence>
<gene>
    <name evidence="3" type="primary">LOC140038539</name>
</gene>
<evidence type="ECO:0000313" key="3">
    <source>
        <dbReference type="RefSeq" id="XP_071940021.1"/>
    </source>
</evidence>
<evidence type="ECO:0000259" key="1">
    <source>
        <dbReference type="Pfam" id="PF13966"/>
    </source>
</evidence>
<organism evidence="2 3">
    <name type="scientific">Coffea arabica</name>
    <name type="common">Arabian coffee</name>
    <dbReference type="NCBI Taxonomy" id="13443"/>
    <lineage>
        <taxon>Eukaryota</taxon>
        <taxon>Viridiplantae</taxon>
        <taxon>Streptophyta</taxon>
        <taxon>Embryophyta</taxon>
        <taxon>Tracheophyta</taxon>
        <taxon>Spermatophyta</taxon>
        <taxon>Magnoliopsida</taxon>
        <taxon>eudicotyledons</taxon>
        <taxon>Gunneridae</taxon>
        <taxon>Pentapetalae</taxon>
        <taxon>asterids</taxon>
        <taxon>lamiids</taxon>
        <taxon>Gentianales</taxon>
        <taxon>Rubiaceae</taxon>
        <taxon>Ixoroideae</taxon>
        <taxon>Gardenieae complex</taxon>
        <taxon>Bertiereae - Coffeeae clade</taxon>
        <taxon>Coffeeae</taxon>
        <taxon>Coffea</taxon>
    </lineage>
</organism>
<dbReference type="Proteomes" id="UP001652660">
    <property type="component" value="Chromosome 3e"/>
</dbReference>
<keyword evidence="2" id="KW-1185">Reference proteome</keyword>
<protein>
    <recommendedName>
        <fullName evidence="1">Reverse transcriptase zinc-binding domain-containing protein</fullName>
    </recommendedName>
</protein>
<proteinExistence type="predicted"/>
<name>A0ABM4X7L0_COFAR</name>
<dbReference type="RefSeq" id="XP_071940021.1">
    <property type="nucleotide sequence ID" value="XM_072083920.1"/>
</dbReference>
<reference evidence="3" key="1">
    <citation type="submission" date="2025-08" db="UniProtKB">
        <authorList>
            <consortium name="RefSeq"/>
        </authorList>
    </citation>
    <scope>IDENTIFICATION</scope>
    <source>
        <tissue evidence="3">Leaves</tissue>
    </source>
</reference>
<evidence type="ECO:0000313" key="2">
    <source>
        <dbReference type="Proteomes" id="UP001652660"/>
    </source>
</evidence>
<dbReference type="Pfam" id="PF13966">
    <property type="entry name" value="zf-RVT"/>
    <property type="match status" value="1"/>
</dbReference>